<protein>
    <recommendedName>
        <fullName evidence="3">GxxExxY protein</fullName>
    </recommendedName>
</protein>
<organism evidence="1 2">
    <name type="scientific">candidate division WOR-3 bacterium RBG_13_43_14</name>
    <dbReference type="NCBI Taxonomy" id="1802590"/>
    <lineage>
        <taxon>Bacteria</taxon>
        <taxon>Bacteria division WOR-3</taxon>
    </lineage>
</organism>
<dbReference type="AlphaFoldDB" id="A0A1F4U206"/>
<reference evidence="1 2" key="1">
    <citation type="journal article" date="2016" name="Nat. Commun.">
        <title>Thousands of microbial genomes shed light on interconnected biogeochemical processes in an aquifer system.</title>
        <authorList>
            <person name="Anantharaman K."/>
            <person name="Brown C.T."/>
            <person name="Hug L.A."/>
            <person name="Sharon I."/>
            <person name="Castelle C.J."/>
            <person name="Probst A.J."/>
            <person name="Thomas B.C."/>
            <person name="Singh A."/>
            <person name="Wilkins M.J."/>
            <person name="Karaoz U."/>
            <person name="Brodie E.L."/>
            <person name="Williams K.H."/>
            <person name="Hubbard S.S."/>
            <person name="Banfield J.F."/>
        </authorList>
    </citation>
    <scope>NUCLEOTIDE SEQUENCE [LARGE SCALE GENOMIC DNA]</scope>
</reference>
<gene>
    <name evidence="1" type="ORF">A2Y85_06575</name>
</gene>
<name>A0A1F4U206_UNCW3</name>
<dbReference type="Pfam" id="PF13366">
    <property type="entry name" value="PDDEXK_3"/>
    <property type="match status" value="1"/>
</dbReference>
<sequence>MQIEKKRKLLHEELTYKIIGVLYKIHTELGCGFPEKIYQRAIELELRKEKIPCEIEKQIEVRYEDVKIGHFRLDMVIDDKVILELKAVERIPKVYHEQLISQLKASPYEVGLLVNFGTPKLEYIRLARKKQVIKHIR</sequence>
<proteinExistence type="predicted"/>
<dbReference type="Proteomes" id="UP000177025">
    <property type="component" value="Unassembled WGS sequence"/>
</dbReference>
<dbReference type="NCBIfam" id="TIGR04256">
    <property type="entry name" value="GxxExxY"/>
    <property type="match status" value="1"/>
</dbReference>
<accession>A0A1F4U206</accession>
<dbReference type="EMBL" id="MEUM01000156">
    <property type="protein sequence ID" value="OGC39008.1"/>
    <property type="molecule type" value="Genomic_DNA"/>
</dbReference>
<evidence type="ECO:0000313" key="2">
    <source>
        <dbReference type="Proteomes" id="UP000177025"/>
    </source>
</evidence>
<evidence type="ECO:0008006" key="3">
    <source>
        <dbReference type="Google" id="ProtNLM"/>
    </source>
</evidence>
<comment type="caution">
    <text evidence="1">The sequence shown here is derived from an EMBL/GenBank/DDBJ whole genome shotgun (WGS) entry which is preliminary data.</text>
</comment>
<dbReference type="InterPro" id="IPR026350">
    <property type="entry name" value="GxxExxY"/>
</dbReference>
<evidence type="ECO:0000313" key="1">
    <source>
        <dbReference type="EMBL" id="OGC39008.1"/>
    </source>
</evidence>